<protein>
    <submittedName>
        <fullName evidence="1">Uncharacterized protein</fullName>
    </submittedName>
</protein>
<dbReference type="AlphaFoldDB" id="A0A8D8SK50"/>
<dbReference type="EMBL" id="HBUF01225374">
    <property type="protein sequence ID" value="CAG6671166.1"/>
    <property type="molecule type" value="Transcribed_RNA"/>
</dbReference>
<evidence type="ECO:0000313" key="1">
    <source>
        <dbReference type="EMBL" id="CAG6671168.1"/>
    </source>
</evidence>
<sequence length="100" mass="10967">MGRMRMQTIQPTTTIRRVCSTKPLPTRKTLTPFSKSAFRISASNRDNSSGSLKSKMECLACGSSAPALVCMLRQGSLKCPLKVRTIGTTSDTLARRFVLK</sequence>
<proteinExistence type="predicted"/>
<dbReference type="EMBL" id="HBUF01225375">
    <property type="protein sequence ID" value="CAG6671168.1"/>
    <property type="molecule type" value="Transcribed_RNA"/>
</dbReference>
<reference evidence="1" key="1">
    <citation type="submission" date="2021-05" db="EMBL/GenBank/DDBJ databases">
        <authorList>
            <person name="Alioto T."/>
            <person name="Alioto T."/>
            <person name="Gomez Garrido J."/>
        </authorList>
    </citation>
    <scope>NUCLEOTIDE SEQUENCE</scope>
</reference>
<accession>A0A8D8SK50</accession>
<organism evidence="1">
    <name type="scientific">Cacopsylla melanoneura</name>
    <dbReference type="NCBI Taxonomy" id="428564"/>
    <lineage>
        <taxon>Eukaryota</taxon>
        <taxon>Metazoa</taxon>
        <taxon>Ecdysozoa</taxon>
        <taxon>Arthropoda</taxon>
        <taxon>Hexapoda</taxon>
        <taxon>Insecta</taxon>
        <taxon>Pterygota</taxon>
        <taxon>Neoptera</taxon>
        <taxon>Paraneoptera</taxon>
        <taxon>Hemiptera</taxon>
        <taxon>Sternorrhyncha</taxon>
        <taxon>Psylloidea</taxon>
        <taxon>Psyllidae</taxon>
        <taxon>Psyllinae</taxon>
        <taxon>Cacopsylla</taxon>
    </lineage>
</organism>
<name>A0A8D8SK50_9HEMI</name>